<keyword evidence="3" id="KW-1185">Reference proteome</keyword>
<dbReference type="Proteomes" id="UP000494256">
    <property type="component" value="Unassembled WGS sequence"/>
</dbReference>
<dbReference type="EMBL" id="CADEBD010000337">
    <property type="protein sequence ID" value="CAB3247715.1"/>
    <property type="molecule type" value="Genomic_DNA"/>
</dbReference>
<protein>
    <submittedName>
        <fullName evidence="1">Uncharacterized protein</fullName>
    </submittedName>
</protein>
<dbReference type="Proteomes" id="UP000494106">
    <property type="component" value="Unassembled WGS sequence"/>
</dbReference>
<gene>
    <name evidence="2" type="ORF">APLA_LOCUS12085</name>
    <name evidence="1" type="ORF">APLA_LOCUS1705</name>
</gene>
<accession>A0A8S0YUY5</accession>
<organism evidence="1 3">
    <name type="scientific">Arctia plantaginis</name>
    <name type="common">Wood tiger moth</name>
    <name type="synonym">Phalaena plantaginis</name>
    <dbReference type="NCBI Taxonomy" id="874455"/>
    <lineage>
        <taxon>Eukaryota</taxon>
        <taxon>Metazoa</taxon>
        <taxon>Ecdysozoa</taxon>
        <taxon>Arthropoda</taxon>
        <taxon>Hexapoda</taxon>
        <taxon>Insecta</taxon>
        <taxon>Pterygota</taxon>
        <taxon>Neoptera</taxon>
        <taxon>Endopterygota</taxon>
        <taxon>Lepidoptera</taxon>
        <taxon>Glossata</taxon>
        <taxon>Ditrysia</taxon>
        <taxon>Noctuoidea</taxon>
        <taxon>Erebidae</taxon>
        <taxon>Arctiinae</taxon>
        <taxon>Arctia</taxon>
    </lineage>
</organism>
<name>A0A8S0YUY5_ARCPL</name>
<dbReference type="EMBL" id="CADEBC010000135">
    <property type="protein sequence ID" value="CAB3223548.1"/>
    <property type="molecule type" value="Genomic_DNA"/>
</dbReference>
<dbReference type="OrthoDB" id="8121249at2759"/>
<evidence type="ECO:0000313" key="1">
    <source>
        <dbReference type="EMBL" id="CAB3223548.1"/>
    </source>
</evidence>
<proteinExistence type="predicted"/>
<comment type="caution">
    <text evidence="1">The sequence shown here is derived from an EMBL/GenBank/DDBJ whole genome shotgun (WGS) entry which is preliminary data.</text>
</comment>
<evidence type="ECO:0000313" key="3">
    <source>
        <dbReference type="Proteomes" id="UP000494106"/>
    </source>
</evidence>
<sequence>MDSLLSTIENLSNMFHRPMNKFEADLHNNTSPPTNIAGLALVCSMDQLEVQGRRKILLLHGVEEEKKKDLALKAQNIIQT</sequence>
<evidence type="ECO:0000313" key="4">
    <source>
        <dbReference type="Proteomes" id="UP000494256"/>
    </source>
</evidence>
<reference evidence="3 4" key="1">
    <citation type="submission" date="2020-04" db="EMBL/GenBank/DDBJ databases">
        <authorList>
            <person name="Wallbank WR R."/>
            <person name="Pardo Diaz C."/>
            <person name="Kozak K."/>
            <person name="Martin S."/>
            <person name="Jiggins C."/>
            <person name="Moest M."/>
            <person name="Warren A I."/>
            <person name="Byers J.R.P. K."/>
            <person name="Montejo-Kovacevich G."/>
            <person name="Yen C E."/>
        </authorList>
    </citation>
    <scope>NUCLEOTIDE SEQUENCE [LARGE SCALE GENOMIC DNA]</scope>
</reference>
<dbReference type="AlphaFoldDB" id="A0A8S0YUY5"/>
<evidence type="ECO:0000313" key="2">
    <source>
        <dbReference type="EMBL" id="CAB3247715.1"/>
    </source>
</evidence>